<evidence type="ECO:0000256" key="2">
    <source>
        <dbReference type="SAM" id="SignalP"/>
    </source>
</evidence>
<protein>
    <submittedName>
        <fullName evidence="3">Uncharacterized protein</fullName>
    </submittedName>
</protein>
<dbReference type="Proteomes" id="UP001610335">
    <property type="component" value="Unassembled WGS sequence"/>
</dbReference>
<feature type="region of interest" description="Disordered" evidence="1">
    <location>
        <begin position="93"/>
        <end position="118"/>
    </location>
</feature>
<gene>
    <name evidence="3" type="ORF">BDW59DRAFT_157914</name>
</gene>
<feature type="signal peptide" evidence="2">
    <location>
        <begin position="1"/>
        <end position="22"/>
    </location>
</feature>
<evidence type="ECO:0000256" key="1">
    <source>
        <dbReference type="SAM" id="MobiDB-lite"/>
    </source>
</evidence>
<name>A0ABR4IUP0_9EURO</name>
<feature type="compositionally biased region" description="Basic and acidic residues" evidence="1">
    <location>
        <begin position="103"/>
        <end position="118"/>
    </location>
</feature>
<dbReference type="EMBL" id="JBFXLS010000009">
    <property type="protein sequence ID" value="KAL2831488.1"/>
    <property type="molecule type" value="Genomic_DNA"/>
</dbReference>
<keyword evidence="2" id="KW-0732">Signal</keyword>
<feature type="chain" id="PRO_5046382225" evidence="2">
    <location>
        <begin position="23"/>
        <end position="118"/>
    </location>
</feature>
<evidence type="ECO:0000313" key="3">
    <source>
        <dbReference type="EMBL" id="KAL2831488.1"/>
    </source>
</evidence>
<evidence type="ECO:0000313" key="4">
    <source>
        <dbReference type="Proteomes" id="UP001610335"/>
    </source>
</evidence>
<reference evidence="3 4" key="1">
    <citation type="submission" date="2024-07" db="EMBL/GenBank/DDBJ databases">
        <title>Section-level genome sequencing and comparative genomics of Aspergillus sections Usti and Cavernicolus.</title>
        <authorList>
            <consortium name="Lawrence Berkeley National Laboratory"/>
            <person name="Nybo J.L."/>
            <person name="Vesth T.C."/>
            <person name="Theobald S."/>
            <person name="Frisvad J.C."/>
            <person name="Larsen T.O."/>
            <person name="Kjaerboelling I."/>
            <person name="Rothschild-Mancinelli K."/>
            <person name="Lyhne E.K."/>
            <person name="Kogle M.E."/>
            <person name="Barry K."/>
            <person name="Clum A."/>
            <person name="Na H."/>
            <person name="Ledsgaard L."/>
            <person name="Lin J."/>
            <person name="Lipzen A."/>
            <person name="Kuo A."/>
            <person name="Riley R."/>
            <person name="Mondo S."/>
            <person name="LaButti K."/>
            <person name="Haridas S."/>
            <person name="Pangalinan J."/>
            <person name="Salamov A.A."/>
            <person name="Simmons B.A."/>
            <person name="Magnuson J.K."/>
            <person name="Chen J."/>
            <person name="Drula E."/>
            <person name="Henrissat B."/>
            <person name="Wiebenga A."/>
            <person name="Lubbers R.J."/>
            <person name="Gomes A.C."/>
            <person name="Makela M.R."/>
            <person name="Stajich J."/>
            <person name="Grigoriev I.V."/>
            <person name="Mortensen U.H."/>
            <person name="De vries R.P."/>
            <person name="Baker S.E."/>
            <person name="Andersen M.R."/>
        </authorList>
    </citation>
    <scope>NUCLEOTIDE SEQUENCE [LARGE SCALE GENOMIC DNA]</scope>
    <source>
        <strain evidence="3 4">CBS 600.67</strain>
    </source>
</reference>
<keyword evidence="4" id="KW-1185">Reference proteome</keyword>
<sequence length="118" mass="13354">MLNNLLLLQASLWASFSTDILGINILSETDPRASAYNQQFAADHYSQGNLHHGRLQSRTISILNYTSFTHGRMLRWTWYTSLKTMDAGAGVQRSSMAWGTDKPNLDNRARREPVRGRG</sequence>
<proteinExistence type="predicted"/>
<comment type="caution">
    <text evidence="3">The sequence shown here is derived from an EMBL/GenBank/DDBJ whole genome shotgun (WGS) entry which is preliminary data.</text>
</comment>
<accession>A0ABR4IUP0</accession>
<organism evidence="3 4">
    <name type="scientific">Aspergillus cavernicola</name>
    <dbReference type="NCBI Taxonomy" id="176166"/>
    <lineage>
        <taxon>Eukaryota</taxon>
        <taxon>Fungi</taxon>
        <taxon>Dikarya</taxon>
        <taxon>Ascomycota</taxon>
        <taxon>Pezizomycotina</taxon>
        <taxon>Eurotiomycetes</taxon>
        <taxon>Eurotiomycetidae</taxon>
        <taxon>Eurotiales</taxon>
        <taxon>Aspergillaceae</taxon>
        <taxon>Aspergillus</taxon>
        <taxon>Aspergillus subgen. Nidulantes</taxon>
    </lineage>
</organism>